<keyword evidence="3" id="KW-1185">Reference proteome</keyword>
<dbReference type="AlphaFoldDB" id="A0A1H9U261"/>
<feature type="region of interest" description="Disordered" evidence="1">
    <location>
        <begin position="44"/>
        <end position="65"/>
    </location>
</feature>
<evidence type="ECO:0000256" key="1">
    <source>
        <dbReference type="SAM" id="MobiDB-lite"/>
    </source>
</evidence>
<reference evidence="3" key="1">
    <citation type="submission" date="2016-10" db="EMBL/GenBank/DDBJ databases">
        <authorList>
            <person name="Varghese N."/>
            <person name="Submissions S."/>
        </authorList>
    </citation>
    <scope>NUCLEOTIDE SEQUENCE [LARGE SCALE GENOMIC DNA]</scope>
    <source>
        <strain evidence="3">CGMCC 4.6825</strain>
    </source>
</reference>
<evidence type="ECO:0000313" key="3">
    <source>
        <dbReference type="Proteomes" id="UP000182841"/>
    </source>
</evidence>
<accession>A0A1H9U261</accession>
<evidence type="ECO:0000313" key="2">
    <source>
        <dbReference type="EMBL" id="SES03680.1"/>
    </source>
</evidence>
<gene>
    <name evidence="2" type="ORF">SAMN05421870_107260</name>
</gene>
<organism evidence="2 3">
    <name type="scientific">Streptomyces qinglanensis</name>
    <dbReference type="NCBI Taxonomy" id="943816"/>
    <lineage>
        <taxon>Bacteria</taxon>
        <taxon>Bacillati</taxon>
        <taxon>Actinomycetota</taxon>
        <taxon>Actinomycetes</taxon>
        <taxon>Kitasatosporales</taxon>
        <taxon>Streptomycetaceae</taxon>
        <taxon>Streptomyces</taxon>
    </lineage>
</organism>
<dbReference type="EMBL" id="FOGO01000007">
    <property type="protein sequence ID" value="SES03680.1"/>
    <property type="molecule type" value="Genomic_DNA"/>
</dbReference>
<dbReference type="Proteomes" id="UP000182841">
    <property type="component" value="Unassembled WGS sequence"/>
</dbReference>
<name>A0A1H9U261_9ACTN</name>
<protein>
    <submittedName>
        <fullName evidence="2">Uncharacterized protein</fullName>
    </submittedName>
</protein>
<sequence>MDPTFTVQAESEAVCEAALARLCAALEIEPCLLPREVLPGSGRWMARAKPQPSDEVQGVIQAETG</sequence>
<dbReference type="RefSeq" id="WP_075001179.1">
    <property type="nucleotide sequence ID" value="NZ_FOGO01000007.1"/>
</dbReference>
<proteinExistence type="predicted"/>